<comment type="caution">
    <text evidence="1">Lacks conserved residue(s) required for the propagation of feature annotation.</text>
</comment>
<accession>H1FVG8</accession>
<dbReference type="EMBL" id="AFRZ01000001">
    <property type="protein sequence ID" value="EHP30281.1"/>
    <property type="molecule type" value="Genomic_DNA"/>
</dbReference>
<dbReference type="AlphaFoldDB" id="B6BIC8"/>
<dbReference type="eggNOG" id="COG0537">
    <property type="taxonomic scope" value="Bacteria"/>
</dbReference>
<protein>
    <submittedName>
        <fullName evidence="3">Protein containing Histidine triad domain</fullName>
    </submittedName>
</protein>
<dbReference type="InterPro" id="IPR011146">
    <property type="entry name" value="HIT-like"/>
</dbReference>
<dbReference type="Pfam" id="PF01230">
    <property type="entry name" value="HIT"/>
    <property type="match status" value="1"/>
</dbReference>
<dbReference type="RefSeq" id="WP_008336984.1">
    <property type="nucleotide sequence ID" value="NZ_AFRZ01000001.1"/>
</dbReference>
<name>B6BIC8_SULGG</name>
<proteinExistence type="predicted"/>
<dbReference type="OrthoDB" id="9799145at2"/>
<dbReference type="PROSITE" id="PS51084">
    <property type="entry name" value="HIT_2"/>
    <property type="match status" value="1"/>
</dbReference>
<dbReference type="GO" id="GO:0003824">
    <property type="term" value="F:catalytic activity"/>
    <property type="evidence" value="ECO:0007669"/>
    <property type="project" value="InterPro"/>
</dbReference>
<dbReference type="PATRIC" id="fig|929558.5.peg.1752"/>
<dbReference type="Proteomes" id="UP000006431">
    <property type="component" value="Unassembled WGS sequence"/>
</dbReference>
<evidence type="ECO:0000313" key="3">
    <source>
        <dbReference type="EMBL" id="EHP30281.1"/>
    </source>
</evidence>
<keyword evidence="4" id="KW-1185">Reference proteome</keyword>
<evidence type="ECO:0000259" key="2">
    <source>
        <dbReference type="PROSITE" id="PS51084"/>
    </source>
</evidence>
<sequence>MHMLIYEDNEIYIEKHDSEIPWLKIFTKEPYRELGDVPKGLRTRLWDIYDILEYEMKHYYNPTKINMASFANMLPRVHIHVMARFKEDSHFPNPMWGEKLRDGNLELPPAKEFYKRVFNALQ</sequence>
<dbReference type="InterPro" id="IPR036265">
    <property type="entry name" value="HIT-like_sf"/>
</dbReference>
<evidence type="ECO:0000313" key="4">
    <source>
        <dbReference type="Proteomes" id="UP000006431"/>
    </source>
</evidence>
<gene>
    <name evidence="3" type="ORF">SMGD1_1758</name>
</gene>
<organism evidence="3 4">
    <name type="scientific">Sulfurimonas gotlandica (strain DSM 19862 / JCM 16533 / GD1)</name>
    <dbReference type="NCBI Taxonomy" id="929558"/>
    <lineage>
        <taxon>Bacteria</taxon>
        <taxon>Pseudomonadati</taxon>
        <taxon>Campylobacterota</taxon>
        <taxon>Epsilonproteobacteria</taxon>
        <taxon>Campylobacterales</taxon>
        <taxon>Sulfurimonadaceae</taxon>
        <taxon>Sulfurimonas</taxon>
    </lineage>
</organism>
<comment type="caution">
    <text evidence="3">The sequence shown here is derived from an EMBL/GenBank/DDBJ whole genome shotgun (WGS) entry which is preliminary data.</text>
</comment>
<dbReference type="STRING" id="929558.SMGD1_1758"/>
<dbReference type="HOGENOM" id="CLU_123330_2_1_7"/>
<feature type="domain" description="HIT" evidence="2">
    <location>
        <begin position="1"/>
        <end position="91"/>
    </location>
</feature>
<dbReference type="Gene3D" id="3.30.428.10">
    <property type="entry name" value="HIT-like"/>
    <property type="match status" value="1"/>
</dbReference>
<reference evidence="3 4" key="1">
    <citation type="journal article" date="2012" name="Proc. Natl. Acad. Sci. U.S.A.">
        <title>Genome and physiology of a model Epsilonproteobacterium responsible for sulfide detoxification in marine oxygen depletion zones.</title>
        <authorList>
            <person name="Grote J."/>
            <person name="Schott T."/>
            <person name="Bruckner C.G."/>
            <person name="Glockner F.O."/>
            <person name="Jost G."/>
            <person name="Teeling H."/>
            <person name="Labrenz M."/>
            <person name="Jurgens K."/>
        </authorList>
    </citation>
    <scope>NUCLEOTIDE SEQUENCE [LARGE SCALE GENOMIC DNA]</scope>
    <source>
        <strain evidence="3 4">GD1</strain>
    </source>
</reference>
<evidence type="ECO:0000256" key="1">
    <source>
        <dbReference type="PROSITE-ProRule" id="PRU00464"/>
    </source>
</evidence>
<dbReference type="SUPFAM" id="SSF54197">
    <property type="entry name" value="HIT-like"/>
    <property type="match status" value="1"/>
</dbReference>
<accession>B6BIC8</accession>